<evidence type="ECO:0000313" key="1">
    <source>
        <dbReference type="EMBL" id="CRY97272.1"/>
    </source>
</evidence>
<dbReference type="AlphaFoldDB" id="A0A0H5QND9"/>
<protein>
    <submittedName>
        <fullName evidence="1">Uncharacterized protein</fullName>
    </submittedName>
</protein>
<dbReference type="EMBL" id="LN853999">
    <property type="protein sequence ID" value="CRY97272.1"/>
    <property type="molecule type" value="Genomic_DNA"/>
</dbReference>
<reference evidence="1" key="2">
    <citation type="submission" date="2015-07" db="EMBL/GenBank/DDBJ databases">
        <title>Plasmids, circular viruses and viroids from rat gut.</title>
        <authorList>
            <person name="Jorgensen T.J."/>
            <person name="Hansen M.A."/>
            <person name="Xu Z."/>
            <person name="Tabak M.A."/>
            <person name="Sorensen S.J."/>
            <person name="Hansen L.H."/>
        </authorList>
    </citation>
    <scope>NUCLEOTIDE SEQUENCE</scope>
    <source>
        <strain evidence="1">RGFK1458</strain>
    </source>
</reference>
<accession>A0A0H5QND9</accession>
<name>A0A0H5QND9_9ZZZZ</name>
<reference evidence="1" key="1">
    <citation type="submission" date="2015-06" db="EMBL/GenBank/DDBJ databases">
        <authorList>
            <person name="Joergensen T."/>
        </authorList>
    </citation>
    <scope>NUCLEOTIDE SEQUENCE</scope>
    <source>
        <strain evidence="1">RGFK1458</strain>
    </source>
</reference>
<sequence>MMLDPDSTLMVHYLCRGCGMSATMVNTPTGQRAWSDHMDSHEDHSMYDQWIWYVVPLPLEVDL</sequence>
<organism evidence="1">
    <name type="scientific">uncultured prokaryote</name>
    <dbReference type="NCBI Taxonomy" id="198431"/>
    <lineage>
        <taxon>unclassified sequences</taxon>
        <taxon>environmental samples</taxon>
    </lineage>
</organism>
<proteinExistence type="predicted"/>